<reference evidence="12" key="2">
    <citation type="submission" date="2025-08" db="UniProtKB">
        <authorList>
            <consortium name="Ensembl"/>
        </authorList>
    </citation>
    <scope>IDENTIFICATION</scope>
    <source>
        <strain evidence="12">2N</strain>
    </source>
</reference>
<dbReference type="InterPro" id="IPR000768">
    <property type="entry name" value="ART"/>
</dbReference>
<feature type="region of interest" description="Disordered" evidence="11">
    <location>
        <begin position="275"/>
        <end position="300"/>
    </location>
</feature>
<dbReference type="InParanoid" id="H0W8L1"/>
<feature type="chain" id="PRO_5011831606" description="NAD(P)(+)--arginine ADP-ribosyltransferase" evidence="10">
    <location>
        <begin position="25"/>
        <end position="300"/>
    </location>
</feature>
<sequence length="300" mass="34580">MTSLLYIAIHIFMLNWWLTQQVTALTESKLDMAYDAFDDQYEGCIQEMEKKAPQLLKEELNINKNLKSEWTKAEKYWEKIKNKVTYPKNFNDFHGIALVTYTGDIATDFNKAVREFRQNSDNFWYKAFHYYLTRALQLLKDQNCYKVYTGTSTKFYYSGKGSVRFGQFTSSSLNKEAANNFLKEGGTLFKINTCLGVPIKISFFEDEEEVLIPGYEVYNVASIETTKKGNTITLKDPRRQKSNYNCFYLSNRSGESGSALKCCTKYKMGVLPTRSTKGRKQWASSPLPKSNIPKKKGPLS</sequence>
<dbReference type="Gene3D" id="3.90.176.10">
    <property type="entry name" value="Toxin ADP-ribosyltransferase, Chain A, domain 1"/>
    <property type="match status" value="1"/>
</dbReference>
<dbReference type="EMBL" id="AAKN02051218">
    <property type="status" value="NOT_ANNOTATED_CDS"/>
    <property type="molecule type" value="Genomic_DNA"/>
</dbReference>
<keyword evidence="5 10" id="KW-0732">Signal</keyword>
<comment type="similarity">
    <text evidence="1 10">Belongs to the Arg-specific ADP-ribosyltransferase family.</text>
</comment>
<dbReference type="PRINTS" id="PR00970">
    <property type="entry name" value="RIBTRNSFRASE"/>
</dbReference>
<dbReference type="PANTHER" id="PTHR10339">
    <property type="entry name" value="ADP-RIBOSYLTRANSFERASE"/>
    <property type="match status" value="1"/>
</dbReference>
<evidence type="ECO:0000256" key="7">
    <source>
        <dbReference type="ARBA" id="ARBA00023027"/>
    </source>
</evidence>
<dbReference type="GO" id="GO:0016779">
    <property type="term" value="F:nucleotidyltransferase activity"/>
    <property type="evidence" value="ECO:0007669"/>
    <property type="project" value="UniProtKB-KW"/>
</dbReference>
<evidence type="ECO:0000256" key="10">
    <source>
        <dbReference type="RuleBase" id="RU361228"/>
    </source>
</evidence>
<evidence type="ECO:0000256" key="1">
    <source>
        <dbReference type="ARBA" id="ARBA00009558"/>
    </source>
</evidence>
<evidence type="ECO:0000256" key="3">
    <source>
        <dbReference type="ARBA" id="ARBA00022679"/>
    </source>
</evidence>
<protein>
    <recommendedName>
        <fullName evidence="10">NAD(P)(+)--arginine ADP-ribosyltransferase</fullName>
        <ecNumber evidence="10">2.4.2.31</ecNumber>
    </recommendedName>
    <alternativeName>
        <fullName evidence="10">Mono(ADP-ribosyl)transferase</fullName>
    </alternativeName>
</protein>
<gene>
    <name evidence="12" type="primary">LOC100714269</name>
</gene>
<dbReference type="HOGENOM" id="CLU_059744_0_0_1"/>
<dbReference type="OMA" id="NFQFKAF"/>
<dbReference type="Bgee" id="ENSCPOG00000022639">
    <property type="expression patterns" value="Expressed in liver"/>
</dbReference>
<reference evidence="12" key="3">
    <citation type="submission" date="2025-09" db="UniProtKB">
        <authorList>
            <consortium name="Ensembl"/>
        </authorList>
    </citation>
    <scope>IDENTIFICATION</scope>
    <source>
        <strain evidence="12">2N</strain>
    </source>
</reference>
<dbReference type="FunCoup" id="H0W8L1">
    <property type="interactions" value="54"/>
</dbReference>
<keyword evidence="2 10" id="KW-0328">Glycosyltransferase</keyword>
<keyword evidence="13" id="KW-1185">Reference proteome</keyword>
<proteinExistence type="inferred from homology"/>
<evidence type="ECO:0000256" key="6">
    <source>
        <dbReference type="ARBA" id="ARBA00022857"/>
    </source>
</evidence>
<dbReference type="eggNOG" id="ENOG502S42G">
    <property type="taxonomic scope" value="Eukaryota"/>
</dbReference>
<reference evidence="13" key="1">
    <citation type="journal article" date="2011" name="Nature">
        <title>A high-resolution map of human evolutionary constraint using 29 mammals.</title>
        <authorList>
            <person name="Lindblad-Toh K."/>
            <person name="Garber M."/>
            <person name="Zuk O."/>
            <person name="Lin M.F."/>
            <person name="Parker B.J."/>
            <person name="Washietl S."/>
            <person name="Kheradpour P."/>
            <person name="Ernst J."/>
            <person name="Jordan G."/>
            <person name="Mauceli E."/>
            <person name="Ward L.D."/>
            <person name="Lowe C.B."/>
            <person name="Holloway A.K."/>
            <person name="Clamp M."/>
            <person name="Gnerre S."/>
            <person name="Alfoldi J."/>
            <person name="Beal K."/>
            <person name="Chang J."/>
            <person name="Clawson H."/>
            <person name="Cuff J."/>
            <person name="Di Palma F."/>
            <person name="Fitzgerald S."/>
            <person name="Flicek P."/>
            <person name="Guttman M."/>
            <person name="Hubisz M.J."/>
            <person name="Jaffe D.B."/>
            <person name="Jungreis I."/>
            <person name="Kent W.J."/>
            <person name="Kostka D."/>
            <person name="Lara M."/>
            <person name="Martins A.L."/>
            <person name="Massingham T."/>
            <person name="Moltke I."/>
            <person name="Raney B.J."/>
            <person name="Rasmussen M.D."/>
            <person name="Robinson J."/>
            <person name="Stark A."/>
            <person name="Vilella A.J."/>
            <person name="Wen J."/>
            <person name="Xie X."/>
            <person name="Zody M.C."/>
            <person name="Baldwin J."/>
            <person name="Bloom T."/>
            <person name="Chin C.W."/>
            <person name="Heiman D."/>
            <person name="Nicol R."/>
            <person name="Nusbaum C."/>
            <person name="Young S."/>
            <person name="Wilkinson J."/>
            <person name="Worley K.C."/>
            <person name="Kovar C.L."/>
            <person name="Muzny D.M."/>
            <person name="Gibbs R.A."/>
            <person name="Cree A."/>
            <person name="Dihn H.H."/>
            <person name="Fowler G."/>
            <person name="Jhangiani S."/>
            <person name="Joshi V."/>
            <person name="Lee S."/>
            <person name="Lewis L.R."/>
            <person name="Nazareth L.V."/>
            <person name="Okwuonu G."/>
            <person name="Santibanez J."/>
            <person name="Warren W.C."/>
            <person name="Mardis E.R."/>
            <person name="Weinstock G.M."/>
            <person name="Wilson R.K."/>
            <person name="Delehaunty K."/>
            <person name="Dooling D."/>
            <person name="Fronik C."/>
            <person name="Fulton L."/>
            <person name="Fulton B."/>
            <person name="Graves T."/>
            <person name="Minx P."/>
            <person name="Sodergren E."/>
            <person name="Birney E."/>
            <person name="Margulies E.H."/>
            <person name="Herrero J."/>
            <person name="Green E.D."/>
            <person name="Haussler D."/>
            <person name="Siepel A."/>
            <person name="Goldman N."/>
            <person name="Pollard K.S."/>
            <person name="Pedersen J.S."/>
            <person name="Lander E.S."/>
            <person name="Kellis M."/>
        </authorList>
    </citation>
    <scope>NUCLEOTIDE SEQUENCE [LARGE SCALE GENOMIC DNA]</scope>
    <source>
        <strain evidence="13">2N</strain>
    </source>
</reference>
<keyword evidence="4" id="KW-0548">Nucleotidyltransferase</keyword>
<dbReference type="PANTHER" id="PTHR10339:SF24">
    <property type="entry name" value="T-CELL ECTO-ADP-RIBOSYLTRANSFERASE 1-RELATED"/>
    <property type="match status" value="1"/>
</dbReference>
<keyword evidence="6 10" id="KW-0521">NADP</keyword>
<evidence type="ECO:0000256" key="11">
    <source>
        <dbReference type="SAM" id="MobiDB-lite"/>
    </source>
</evidence>
<dbReference type="Ensembl" id="ENSCPOT00000019419.2">
    <property type="protein sequence ID" value="ENSCPOP00000019317.2"/>
    <property type="gene ID" value="ENSCPOG00000022639.2"/>
</dbReference>
<dbReference type="AlphaFoldDB" id="H0W8L1"/>
<accession>H0W8L1</accession>
<evidence type="ECO:0000256" key="9">
    <source>
        <dbReference type="ARBA" id="ARBA00047597"/>
    </source>
</evidence>
<dbReference type="GeneTree" id="ENSGT01030000234601"/>
<evidence type="ECO:0000313" key="13">
    <source>
        <dbReference type="Proteomes" id="UP000005447"/>
    </source>
</evidence>
<dbReference type="VEuPathDB" id="HostDB:ENSCPOG00000022639"/>
<name>H0W8L1_CAVPO</name>
<dbReference type="Pfam" id="PF01129">
    <property type="entry name" value="ART"/>
    <property type="match status" value="1"/>
</dbReference>
<dbReference type="PROSITE" id="PS01291">
    <property type="entry name" value="ART"/>
    <property type="match status" value="1"/>
</dbReference>
<evidence type="ECO:0000313" key="12">
    <source>
        <dbReference type="Ensembl" id="ENSCPOP00000019317.2"/>
    </source>
</evidence>
<dbReference type="STRING" id="10141.ENSCPOP00000019317"/>
<dbReference type="FunFam" id="3.90.176.10:FF:000001">
    <property type="entry name" value="NAD(P)(+)--arginine ADP-ribosyltransferase"/>
    <property type="match status" value="1"/>
</dbReference>
<dbReference type="GO" id="GO:0003950">
    <property type="term" value="F:NAD+ poly-ADP-ribosyltransferase activity"/>
    <property type="evidence" value="ECO:0007669"/>
    <property type="project" value="TreeGrafter"/>
</dbReference>
<keyword evidence="3 10" id="KW-0808">Transferase</keyword>
<organism evidence="12 13">
    <name type="scientific">Cavia porcellus</name>
    <name type="common">Guinea pig</name>
    <dbReference type="NCBI Taxonomy" id="10141"/>
    <lineage>
        <taxon>Eukaryota</taxon>
        <taxon>Metazoa</taxon>
        <taxon>Chordata</taxon>
        <taxon>Craniata</taxon>
        <taxon>Vertebrata</taxon>
        <taxon>Euteleostomi</taxon>
        <taxon>Mammalia</taxon>
        <taxon>Eutheria</taxon>
        <taxon>Euarchontoglires</taxon>
        <taxon>Glires</taxon>
        <taxon>Rodentia</taxon>
        <taxon>Hystricomorpha</taxon>
        <taxon>Caviidae</taxon>
        <taxon>Cavia</taxon>
    </lineage>
</organism>
<dbReference type="InterPro" id="IPR050999">
    <property type="entry name" value="ADP-ribosyltransferase_ARG"/>
</dbReference>
<evidence type="ECO:0000256" key="5">
    <source>
        <dbReference type="ARBA" id="ARBA00022729"/>
    </source>
</evidence>
<keyword evidence="7 10" id="KW-0520">NAD</keyword>
<dbReference type="SUPFAM" id="SSF56399">
    <property type="entry name" value="ADP-ribosylation"/>
    <property type="match status" value="1"/>
</dbReference>
<evidence type="ECO:0000256" key="8">
    <source>
        <dbReference type="ARBA" id="ARBA00023157"/>
    </source>
</evidence>
<dbReference type="GO" id="GO:0106274">
    <property type="term" value="F:NAD+-protein-arginine ADP-ribosyltransferase activity"/>
    <property type="evidence" value="ECO:0007669"/>
    <property type="project" value="UniProtKB-EC"/>
</dbReference>
<feature type="signal peptide" evidence="10">
    <location>
        <begin position="1"/>
        <end position="24"/>
    </location>
</feature>
<comment type="catalytic activity">
    <reaction evidence="9 10">
        <text>L-arginyl-[protein] + NAD(+) = N(omega)-(ADP-D-ribosyl)-L-arginyl-[protein] + nicotinamide + H(+)</text>
        <dbReference type="Rhea" id="RHEA:19149"/>
        <dbReference type="Rhea" id="RHEA-COMP:10532"/>
        <dbReference type="Rhea" id="RHEA-COMP:15087"/>
        <dbReference type="ChEBI" id="CHEBI:15378"/>
        <dbReference type="ChEBI" id="CHEBI:17154"/>
        <dbReference type="ChEBI" id="CHEBI:29965"/>
        <dbReference type="ChEBI" id="CHEBI:57540"/>
        <dbReference type="ChEBI" id="CHEBI:142554"/>
        <dbReference type="EC" id="2.4.2.31"/>
    </reaction>
</comment>
<keyword evidence="8" id="KW-1015">Disulfide bond</keyword>
<evidence type="ECO:0000256" key="4">
    <source>
        <dbReference type="ARBA" id="ARBA00022695"/>
    </source>
</evidence>
<evidence type="ECO:0000256" key="2">
    <source>
        <dbReference type="ARBA" id="ARBA00022676"/>
    </source>
</evidence>
<dbReference type="PROSITE" id="PS51996">
    <property type="entry name" value="TR_MART"/>
    <property type="match status" value="1"/>
</dbReference>
<dbReference type="Proteomes" id="UP000005447">
    <property type="component" value="Unassembled WGS sequence"/>
</dbReference>
<dbReference type="EC" id="2.4.2.31" evidence="10"/>